<dbReference type="InterPro" id="IPR005532">
    <property type="entry name" value="SUMF_dom"/>
</dbReference>
<evidence type="ECO:0000256" key="1">
    <source>
        <dbReference type="ARBA" id="ARBA00023002"/>
    </source>
</evidence>
<keyword evidence="2" id="KW-0408">Iron</keyword>
<protein>
    <submittedName>
        <fullName evidence="6">Ergothioneine biosynthesis protein EgtB</fullName>
    </submittedName>
</protein>
<dbReference type="InterPro" id="IPR017806">
    <property type="entry name" value="EgtB"/>
</dbReference>
<reference evidence="6 7" key="1">
    <citation type="submission" date="2018-08" db="EMBL/GenBank/DDBJ databases">
        <title>Parvularcula sp. SM1705, isolated from surface water of the South Sea China.</title>
        <authorList>
            <person name="Sun L."/>
        </authorList>
    </citation>
    <scope>NUCLEOTIDE SEQUENCE [LARGE SCALE GENOMIC DNA]</scope>
    <source>
        <strain evidence="6 7">SM1705</strain>
    </source>
</reference>
<dbReference type="RefSeq" id="WP_116392200.1">
    <property type="nucleotide sequence ID" value="NZ_QUQO01000001.1"/>
</dbReference>
<comment type="pathway">
    <text evidence="3">Amino-acid biosynthesis; ergothioneine biosynthesis.</text>
</comment>
<evidence type="ECO:0000256" key="2">
    <source>
        <dbReference type="ARBA" id="ARBA00023004"/>
    </source>
</evidence>
<dbReference type="PANTHER" id="PTHR23150">
    <property type="entry name" value="SULFATASE MODIFYING FACTOR 1, 2"/>
    <property type="match status" value="1"/>
</dbReference>
<evidence type="ECO:0000313" key="7">
    <source>
        <dbReference type="Proteomes" id="UP000264589"/>
    </source>
</evidence>
<evidence type="ECO:0000313" key="6">
    <source>
        <dbReference type="EMBL" id="RFB05567.1"/>
    </source>
</evidence>
<feature type="domain" description="Sulfatase-modifying factor enzyme-like" evidence="4">
    <location>
        <begin position="323"/>
        <end position="414"/>
    </location>
</feature>
<dbReference type="Gene3D" id="3.90.1580.10">
    <property type="entry name" value="paralog of FGE (formylglycine-generating enzyme)"/>
    <property type="match status" value="1"/>
</dbReference>
<dbReference type="InterPro" id="IPR016187">
    <property type="entry name" value="CTDL_fold"/>
</dbReference>
<comment type="caution">
    <text evidence="6">The sequence shown here is derived from an EMBL/GenBank/DDBJ whole genome shotgun (WGS) entry which is preliminary data.</text>
</comment>
<dbReference type="Proteomes" id="UP000264589">
    <property type="component" value="Unassembled WGS sequence"/>
</dbReference>
<dbReference type="EMBL" id="QUQO01000001">
    <property type="protein sequence ID" value="RFB05567.1"/>
    <property type="molecule type" value="Genomic_DNA"/>
</dbReference>
<feature type="domain" description="Sulfatase-modifying factor enzyme-like" evidence="4">
    <location>
        <begin position="185"/>
        <end position="314"/>
    </location>
</feature>
<dbReference type="GO" id="GO:0052699">
    <property type="term" value="P:ergothioneine biosynthetic process"/>
    <property type="evidence" value="ECO:0007669"/>
    <property type="project" value="InterPro"/>
</dbReference>
<dbReference type="InParanoid" id="A0A371RJD6"/>
<dbReference type="Pfam" id="PF12867">
    <property type="entry name" value="DinB_2"/>
    <property type="match status" value="1"/>
</dbReference>
<dbReference type="InterPro" id="IPR042095">
    <property type="entry name" value="SUMF_sf"/>
</dbReference>
<name>A0A371RJD6_9PROT</name>
<dbReference type="InterPro" id="IPR024775">
    <property type="entry name" value="DinB-like"/>
</dbReference>
<keyword evidence="1" id="KW-0560">Oxidoreductase</keyword>
<gene>
    <name evidence="6" type="ORF">DX908_09995</name>
</gene>
<dbReference type="Pfam" id="PF03781">
    <property type="entry name" value="FGE-sulfatase"/>
    <property type="match status" value="2"/>
</dbReference>
<dbReference type="PANTHER" id="PTHR23150:SF36">
    <property type="entry name" value="HERCYNINE OXYGENASE"/>
    <property type="match status" value="1"/>
</dbReference>
<evidence type="ECO:0000259" key="5">
    <source>
        <dbReference type="Pfam" id="PF12867"/>
    </source>
</evidence>
<sequence>MPQNFASTARKDPESAFLDVRTRMMLLASELSDADATIQSMEDASPAKWHLAHTTWFFETFLLAPLDDGYKLFDERYNFLFNSYYVSVGARHARPQRGMLSRPSLDDIKAYRAHVDDAIAARAGEGILDRELMALGLAHEEQHQELFLTDILHAFAQNPINPAFRKPEPLVVSREEITSGWTGHPGGEIEIGADPDSFHFDCEGPRHKALLTPFRLRNNAVTNREWKEFISDGGYETPLLWLSDGWATVEAEGWEAPLYWRRRDDDWRSMTLRGEQSIDDDAPVCHISFYEADAFARWAGYRLPTEAEWEAIAQTHSPRGNDMSTERYRPAPQTGTGISGLYGDVWEWTGSAYLPYPGFRPATGAVGEYNGKFMSGQMVLRGGSCATPPGHVRSSYRNFFHPNKRWQFSGLRLAEDV</sequence>
<proteinExistence type="predicted"/>
<dbReference type="OrthoDB" id="9768004at2"/>
<dbReference type="NCBIfam" id="TIGR03440">
    <property type="entry name" value="egtB_TIGR03440"/>
    <property type="match status" value="1"/>
</dbReference>
<dbReference type="InterPro" id="IPR051043">
    <property type="entry name" value="Sulfatase_Mod_Factor_Kinase"/>
</dbReference>
<dbReference type="AlphaFoldDB" id="A0A371RJD6"/>
<dbReference type="SUPFAM" id="SSF56436">
    <property type="entry name" value="C-type lectin-like"/>
    <property type="match status" value="1"/>
</dbReference>
<keyword evidence="7" id="KW-1185">Reference proteome</keyword>
<organism evidence="6 7">
    <name type="scientific">Parvularcula marina</name>
    <dbReference type="NCBI Taxonomy" id="2292771"/>
    <lineage>
        <taxon>Bacteria</taxon>
        <taxon>Pseudomonadati</taxon>
        <taxon>Pseudomonadota</taxon>
        <taxon>Alphaproteobacteria</taxon>
        <taxon>Parvularculales</taxon>
        <taxon>Parvularculaceae</taxon>
        <taxon>Parvularcula</taxon>
    </lineage>
</organism>
<feature type="domain" description="DinB-like" evidence="5">
    <location>
        <begin position="18"/>
        <end position="123"/>
    </location>
</feature>
<evidence type="ECO:0000259" key="4">
    <source>
        <dbReference type="Pfam" id="PF03781"/>
    </source>
</evidence>
<accession>A0A371RJD6</accession>
<evidence type="ECO:0000256" key="3">
    <source>
        <dbReference type="ARBA" id="ARBA00037882"/>
    </source>
</evidence>